<evidence type="ECO:0000256" key="5">
    <source>
        <dbReference type="ARBA" id="ARBA00023288"/>
    </source>
</evidence>
<feature type="signal peptide" evidence="6">
    <location>
        <begin position="1"/>
        <end position="18"/>
    </location>
</feature>
<dbReference type="AlphaFoldDB" id="A0A271J317"/>
<evidence type="ECO:0000256" key="2">
    <source>
        <dbReference type="ARBA" id="ARBA00022729"/>
    </source>
</evidence>
<dbReference type="OrthoDB" id="1110708at2"/>
<sequence length="454" mass="47964">MRLVLLGLVLAALSGCTARYLQPFEVESPRTAAPRTAVTDILESVPTPADPVVVAVYRFRDQTGQYRALANVSTFSTSVTQGATSILMRALEDSQFFVPIEREGLSNLLNERQIISSTRQQYSGPEGEGLGPLPPLLYAGVLLEGGIIGYDSNLITGGAGVRLLGAGGSGEFRQDQITVYLRAVSVQTGRVLKTVHTTKTIVSQKLDGGVFQFVDTQTLLESEVGYSTNEPPVLAVTAAIEEAVVSLVVEGARDGLWAFQGPNDSNTRDFLSAYDARVTADARRDVFDREPLDREREAVAIGLGAGLGQIESDYAGPSPQPVGSLTIDFPVLGGASFGVRGEGGLIDVNDEAVFFGAASALLRTRLLPSAQTTPTLSFGLGALFAPDVPNVTGPFIYGSALAGIESRLSPSVGLFVEGGVDYPFREGLDGLKGSGGINDNIWIGRGGFVFYTSF</sequence>
<evidence type="ECO:0000313" key="7">
    <source>
        <dbReference type="EMBL" id="PAP77444.1"/>
    </source>
</evidence>
<evidence type="ECO:0000256" key="4">
    <source>
        <dbReference type="ARBA" id="ARBA00023139"/>
    </source>
</evidence>
<proteinExistence type="predicted"/>
<dbReference type="GO" id="GO:0030288">
    <property type="term" value="C:outer membrane-bounded periplasmic space"/>
    <property type="evidence" value="ECO:0007669"/>
    <property type="project" value="InterPro"/>
</dbReference>
<evidence type="ECO:0000256" key="6">
    <source>
        <dbReference type="SAM" id="SignalP"/>
    </source>
</evidence>
<dbReference type="PROSITE" id="PS51257">
    <property type="entry name" value="PROKAR_LIPOPROTEIN"/>
    <property type="match status" value="1"/>
</dbReference>
<evidence type="ECO:0000313" key="8">
    <source>
        <dbReference type="Proteomes" id="UP000216339"/>
    </source>
</evidence>
<keyword evidence="8" id="KW-1185">Reference proteome</keyword>
<keyword evidence="4" id="KW-0564">Palmitate</keyword>
<accession>A0A271J317</accession>
<feature type="chain" id="PRO_5012786469" description="Curli production assembly/transport component CsgG" evidence="6">
    <location>
        <begin position="19"/>
        <end position="454"/>
    </location>
</feature>
<dbReference type="RefSeq" id="WP_095511111.1">
    <property type="nucleotide sequence ID" value="NZ_MQWD01000001.1"/>
</dbReference>
<keyword evidence="3" id="KW-0472">Membrane</keyword>
<protein>
    <recommendedName>
        <fullName evidence="9">Curli production assembly/transport component CsgG</fullName>
    </recommendedName>
</protein>
<gene>
    <name evidence="7" type="ORF">BSZ37_13865</name>
</gene>
<dbReference type="Proteomes" id="UP000216339">
    <property type="component" value="Unassembled WGS sequence"/>
</dbReference>
<evidence type="ECO:0000256" key="1">
    <source>
        <dbReference type="ARBA" id="ARBA00022475"/>
    </source>
</evidence>
<name>A0A271J317_9BACT</name>
<dbReference type="PANTHER" id="PTHR41164">
    <property type="entry name" value="CURLI PRODUCTION ASSEMBLY/TRANSPORT COMPONENT CSGG"/>
    <property type="match status" value="1"/>
</dbReference>
<comment type="caution">
    <text evidence="7">The sequence shown here is derived from an EMBL/GenBank/DDBJ whole genome shotgun (WGS) entry which is preliminary data.</text>
</comment>
<organism evidence="7 8">
    <name type="scientific">Rubrivirga marina</name>
    <dbReference type="NCBI Taxonomy" id="1196024"/>
    <lineage>
        <taxon>Bacteria</taxon>
        <taxon>Pseudomonadati</taxon>
        <taxon>Rhodothermota</taxon>
        <taxon>Rhodothermia</taxon>
        <taxon>Rhodothermales</taxon>
        <taxon>Rubricoccaceae</taxon>
        <taxon>Rubrivirga</taxon>
    </lineage>
</organism>
<dbReference type="Gene3D" id="3.40.50.10610">
    <property type="entry name" value="ABC-type transport auxiliary lipoprotein component"/>
    <property type="match status" value="2"/>
</dbReference>
<dbReference type="Pfam" id="PF03783">
    <property type="entry name" value="CsgG"/>
    <property type="match status" value="1"/>
</dbReference>
<keyword evidence="2 6" id="KW-0732">Signal</keyword>
<dbReference type="InterPro" id="IPR005534">
    <property type="entry name" value="Curli_assmbl/transp-comp_CsgG"/>
</dbReference>
<keyword evidence="5" id="KW-0449">Lipoprotein</keyword>
<evidence type="ECO:0008006" key="9">
    <source>
        <dbReference type="Google" id="ProtNLM"/>
    </source>
</evidence>
<keyword evidence="1" id="KW-1003">Cell membrane</keyword>
<reference evidence="7 8" key="1">
    <citation type="submission" date="2016-11" db="EMBL/GenBank/DDBJ databases">
        <title>Study of marine rhodopsin-containing bacteria.</title>
        <authorList>
            <person name="Yoshizawa S."/>
            <person name="Kumagai Y."/>
            <person name="Kogure K."/>
        </authorList>
    </citation>
    <scope>NUCLEOTIDE SEQUENCE [LARGE SCALE GENOMIC DNA]</scope>
    <source>
        <strain evidence="7 8">SAORIC-28</strain>
    </source>
</reference>
<dbReference type="PANTHER" id="PTHR41164:SF1">
    <property type="entry name" value="CURLI PRODUCTION ASSEMBLY_TRANSPORT COMPONENT CSGG"/>
    <property type="match status" value="1"/>
</dbReference>
<dbReference type="EMBL" id="MQWD01000001">
    <property type="protein sequence ID" value="PAP77444.1"/>
    <property type="molecule type" value="Genomic_DNA"/>
</dbReference>
<evidence type="ECO:0000256" key="3">
    <source>
        <dbReference type="ARBA" id="ARBA00023136"/>
    </source>
</evidence>